<name>A0A1G6LEW3_NIADE</name>
<protein>
    <submittedName>
        <fullName evidence="1">Uncharacterized protein</fullName>
    </submittedName>
</protein>
<reference evidence="2" key="1">
    <citation type="submission" date="2016-10" db="EMBL/GenBank/DDBJ databases">
        <authorList>
            <person name="Varghese N."/>
            <person name="Submissions S."/>
        </authorList>
    </citation>
    <scope>NUCLEOTIDE SEQUENCE [LARGE SCALE GENOMIC DNA]</scope>
    <source>
        <strain evidence="2">DSM 25811 / CCM 8410 / LMG 26954 / E90</strain>
    </source>
</reference>
<dbReference type="EMBL" id="FMZO01000002">
    <property type="protein sequence ID" value="SDC41723.1"/>
    <property type="molecule type" value="Genomic_DNA"/>
</dbReference>
<proteinExistence type="predicted"/>
<gene>
    <name evidence="1" type="ORF">SAMN04487894_102323</name>
</gene>
<dbReference type="Proteomes" id="UP000198757">
    <property type="component" value="Unassembled WGS sequence"/>
</dbReference>
<evidence type="ECO:0000313" key="2">
    <source>
        <dbReference type="Proteomes" id="UP000198757"/>
    </source>
</evidence>
<accession>A0A1G6LEW3</accession>
<sequence length="66" mass="7188">MNICVIHEEYTKEMVIASQGHSSAAQRKIKASGMAIMTPMSMLQKQDRGKAFNQACNTDCIGSAQP</sequence>
<organism evidence="1 2">
    <name type="scientific">Niabella drilacis (strain DSM 25811 / CCM 8410 / CCUG 62505 / LMG 26954 / E90)</name>
    <dbReference type="NCBI Taxonomy" id="1285928"/>
    <lineage>
        <taxon>Bacteria</taxon>
        <taxon>Pseudomonadati</taxon>
        <taxon>Bacteroidota</taxon>
        <taxon>Chitinophagia</taxon>
        <taxon>Chitinophagales</taxon>
        <taxon>Chitinophagaceae</taxon>
        <taxon>Niabella</taxon>
    </lineage>
</organism>
<dbReference type="RefSeq" id="WP_090388939.1">
    <property type="nucleotide sequence ID" value="NZ_FMZO01000002.1"/>
</dbReference>
<evidence type="ECO:0000313" key="1">
    <source>
        <dbReference type="EMBL" id="SDC41723.1"/>
    </source>
</evidence>
<keyword evidence="2" id="KW-1185">Reference proteome</keyword>
<dbReference type="AlphaFoldDB" id="A0A1G6LEW3"/>